<accession>A0A5A8C7K3</accession>
<dbReference type="SUPFAM" id="SSF52540">
    <property type="entry name" value="P-loop containing nucleoside triphosphate hydrolases"/>
    <property type="match status" value="1"/>
</dbReference>
<dbReference type="CDD" id="cd19508">
    <property type="entry name" value="RecA-like_Pch2-like"/>
    <property type="match status" value="1"/>
</dbReference>
<dbReference type="GO" id="GO:0005634">
    <property type="term" value="C:nucleus"/>
    <property type="evidence" value="ECO:0007669"/>
    <property type="project" value="TreeGrafter"/>
</dbReference>
<evidence type="ECO:0000256" key="5">
    <source>
        <dbReference type="RuleBase" id="RU003651"/>
    </source>
</evidence>
<comment type="similarity">
    <text evidence="1">Belongs to the AAA ATPase family. PCH2 subfamily.</text>
</comment>
<dbReference type="PANTHER" id="PTHR45991:SF1">
    <property type="entry name" value="PACHYTENE CHECKPOINT PROTEIN 2 HOMOLOG"/>
    <property type="match status" value="1"/>
</dbReference>
<dbReference type="Proteomes" id="UP000324907">
    <property type="component" value="Unassembled WGS sequence"/>
</dbReference>
<dbReference type="InterPro" id="IPR003959">
    <property type="entry name" value="ATPase_AAA_core"/>
</dbReference>
<evidence type="ECO:0000313" key="9">
    <source>
        <dbReference type="EMBL" id="KAA0149795.1"/>
    </source>
</evidence>
<feature type="compositionally biased region" description="Low complexity" evidence="6">
    <location>
        <begin position="346"/>
        <end position="373"/>
    </location>
</feature>
<dbReference type="InterPro" id="IPR003593">
    <property type="entry name" value="AAA+_ATPase"/>
</dbReference>
<comment type="caution">
    <text evidence="8">The sequence shown here is derived from an EMBL/GenBank/DDBJ whole genome shotgun (WGS) entry which is preliminary data.</text>
</comment>
<dbReference type="InterPro" id="IPR058249">
    <property type="entry name" value="Pch2_C"/>
</dbReference>
<dbReference type="GO" id="GO:0051598">
    <property type="term" value="P:meiotic recombination checkpoint signaling"/>
    <property type="evidence" value="ECO:0007669"/>
    <property type="project" value="TreeGrafter"/>
</dbReference>
<evidence type="ECO:0000313" key="10">
    <source>
        <dbReference type="Proteomes" id="UP000324907"/>
    </source>
</evidence>
<dbReference type="Pfam" id="PF23563">
    <property type="entry name" value="TRIP13_N"/>
    <property type="match status" value="1"/>
</dbReference>
<dbReference type="EMBL" id="VLTM01000144">
    <property type="protein sequence ID" value="KAA0148667.1"/>
    <property type="molecule type" value="Genomic_DNA"/>
</dbReference>
<dbReference type="GO" id="GO:0005524">
    <property type="term" value="F:ATP binding"/>
    <property type="evidence" value="ECO:0007669"/>
    <property type="project" value="UniProtKB-KW"/>
</dbReference>
<dbReference type="Pfam" id="PF00004">
    <property type="entry name" value="AAA"/>
    <property type="match status" value="1"/>
</dbReference>
<dbReference type="PROSITE" id="PS00674">
    <property type="entry name" value="AAA"/>
    <property type="match status" value="1"/>
</dbReference>
<dbReference type="Pfam" id="PF23242">
    <property type="entry name" value="AAA_lid_TRIP13_C"/>
    <property type="match status" value="1"/>
</dbReference>
<feature type="compositionally biased region" description="Low complexity" evidence="6">
    <location>
        <begin position="387"/>
        <end position="410"/>
    </location>
</feature>
<keyword evidence="4" id="KW-0469">Meiosis</keyword>
<keyword evidence="2 5" id="KW-0547">Nucleotide-binding</keyword>
<dbReference type="SMART" id="SM00382">
    <property type="entry name" value="AAA"/>
    <property type="match status" value="1"/>
</dbReference>
<protein>
    <recommendedName>
        <fullName evidence="7">AAA+ ATPase domain-containing protein</fullName>
    </recommendedName>
</protein>
<dbReference type="Proteomes" id="UP000325113">
    <property type="component" value="Unassembled WGS sequence"/>
</dbReference>
<reference evidence="10 11" key="1">
    <citation type="submission" date="2019-07" db="EMBL/GenBank/DDBJ databases">
        <title>Genomes of Cafeteria roenbergensis.</title>
        <authorList>
            <person name="Fischer M.G."/>
            <person name="Hackl T."/>
            <person name="Roman M."/>
        </authorList>
    </citation>
    <scope>NUCLEOTIDE SEQUENCE [LARGE SCALE GENOMIC DNA]</scope>
    <source>
        <strain evidence="8 11">Cflag</strain>
        <strain evidence="9 10">RCC970-E3</strain>
    </source>
</reference>
<dbReference type="PANTHER" id="PTHR45991">
    <property type="entry name" value="PACHYTENE CHECKPOINT PROTEIN 2"/>
    <property type="match status" value="1"/>
</dbReference>
<evidence type="ECO:0000256" key="2">
    <source>
        <dbReference type="ARBA" id="ARBA00022741"/>
    </source>
</evidence>
<dbReference type="GO" id="GO:0005694">
    <property type="term" value="C:chromosome"/>
    <property type="evidence" value="ECO:0007669"/>
    <property type="project" value="TreeGrafter"/>
</dbReference>
<evidence type="ECO:0000313" key="8">
    <source>
        <dbReference type="EMBL" id="KAA0148667.1"/>
    </source>
</evidence>
<dbReference type="InterPro" id="IPR027417">
    <property type="entry name" value="P-loop_NTPase"/>
</dbReference>
<sequence>MAVPGQVARVPTTVEVCIADASMASPDEIRARVSRMVLAAPEVRPGPVSMVGDPFLAAHCRGIRVCEFDDGVRAVPSGAAALQFITYQLSDEGPAVEEVGEGEDAVVAAQHWQLPAAEFEGLWESLVLDPVIKRKLLRYAATSVLFSDAGVDPTLVSLNRLILLHGPPGTGKTTLCKALAHKLALRMAGRYPCAAVLEVNSHSLFSRWFSESGKLVGKLFDHINDLVADEDSLVIVLIDEVESLSGARQAAMAGAEPSDSVRVVNALLTQLDALRARPNVLILATSNITEAIDAAFVDRADLKIHIGPPSAAARFDILSSCVVELERAGIVVGNSGADGAMAAGAAPAQGLSSDRGASSSSSASGPPESPAVSLSASRAGLTGSGVRPTRSAAASSRAGAAPGRSEASRALPPFGDVRAAIGEDAWSAAAAAAAAGSGVVPWTLSSAPAGAGPKNTSSLEHSDAALRAEATTLLTALTHSAVAARLPKAAALLAAAAGHSCGLSGRALRKVPFTAHASHTAGHVCTLDAFCEAVLAAVRDEADARHSMSCA</sequence>
<dbReference type="InterPro" id="IPR003960">
    <property type="entry name" value="ATPase_AAA_CS"/>
</dbReference>
<evidence type="ECO:0000256" key="3">
    <source>
        <dbReference type="ARBA" id="ARBA00022840"/>
    </source>
</evidence>
<evidence type="ECO:0000259" key="7">
    <source>
        <dbReference type="SMART" id="SM00382"/>
    </source>
</evidence>
<evidence type="ECO:0000256" key="1">
    <source>
        <dbReference type="ARBA" id="ARBA00007271"/>
    </source>
</evidence>
<dbReference type="EMBL" id="VLTL01000240">
    <property type="protein sequence ID" value="KAA0149795.1"/>
    <property type="molecule type" value="Genomic_DNA"/>
</dbReference>
<dbReference type="GO" id="GO:0007131">
    <property type="term" value="P:reciprocal meiotic recombination"/>
    <property type="evidence" value="ECO:0007669"/>
    <property type="project" value="TreeGrafter"/>
</dbReference>
<evidence type="ECO:0000256" key="4">
    <source>
        <dbReference type="ARBA" id="ARBA00023254"/>
    </source>
</evidence>
<proteinExistence type="inferred from homology"/>
<dbReference type="FunFam" id="3.40.50.300:FF:001494">
    <property type="entry name" value="Pachytene checkpoint component Pch2"/>
    <property type="match status" value="1"/>
</dbReference>
<dbReference type="InterPro" id="IPR044539">
    <property type="entry name" value="Pch2-like"/>
</dbReference>
<gene>
    <name evidence="9" type="ORF">FNF28_07319</name>
    <name evidence="8" type="ORF">FNF31_07345</name>
</gene>
<dbReference type="Gene3D" id="3.40.50.300">
    <property type="entry name" value="P-loop containing nucleotide triphosphate hydrolases"/>
    <property type="match status" value="1"/>
</dbReference>
<feature type="region of interest" description="Disordered" evidence="6">
    <location>
        <begin position="346"/>
        <end position="411"/>
    </location>
</feature>
<keyword evidence="3 5" id="KW-0067">ATP-binding</keyword>
<name>A0A5A8C7K3_CAFRO</name>
<organism evidence="8 11">
    <name type="scientific">Cafeteria roenbergensis</name>
    <name type="common">Marine flagellate</name>
    <dbReference type="NCBI Taxonomy" id="33653"/>
    <lineage>
        <taxon>Eukaryota</taxon>
        <taxon>Sar</taxon>
        <taxon>Stramenopiles</taxon>
        <taxon>Bigyra</taxon>
        <taxon>Opalozoa</taxon>
        <taxon>Bicosoecida</taxon>
        <taxon>Cafeteriaceae</taxon>
        <taxon>Cafeteria</taxon>
    </lineage>
</organism>
<evidence type="ECO:0000313" key="11">
    <source>
        <dbReference type="Proteomes" id="UP000325113"/>
    </source>
</evidence>
<feature type="domain" description="AAA+ ATPase" evidence="7">
    <location>
        <begin position="158"/>
        <end position="310"/>
    </location>
</feature>
<dbReference type="AlphaFoldDB" id="A0A5A8C7K3"/>
<dbReference type="GO" id="GO:0016887">
    <property type="term" value="F:ATP hydrolysis activity"/>
    <property type="evidence" value="ECO:0007669"/>
    <property type="project" value="InterPro"/>
</dbReference>
<evidence type="ECO:0000256" key="6">
    <source>
        <dbReference type="SAM" id="MobiDB-lite"/>
    </source>
</evidence>